<evidence type="ECO:0000313" key="2">
    <source>
        <dbReference type="EMBL" id="BCN29498.1"/>
    </source>
</evidence>
<proteinExistence type="predicted"/>
<sequence>MIVNNELNNNQQNNNPINGIQTNNNEQNYNIQDNNSQSNSTNNSMENRSGSTKVSRLIKHDGKVIGYELSNGQLTSKEEGVQMAKDGEIEGVIVSKRKDTEYLKGIPDGNETNNLGALSSISVKEDTIQ</sequence>
<reference evidence="2 3" key="1">
    <citation type="submission" date="2020-11" db="EMBL/GenBank/DDBJ databases">
        <title>Draft genome sequencing of a Lachnospiraceae strain isolated from anoxic soil subjected to BSD treatment.</title>
        <authorList>
            <person name="Uek A."/>
            <person name="Tonouchi A."/>
        </authorList>
    </citation>
    <scope>NUCLEOTIDE SEQUENCE [LARGE SCALE GENOMIC DNA]</scope>
    <source>
        <strain evidence="2 3">TB5</strain>
    </source>
</reference>
<dbReference type="InterPro" id="IPR024997">
    <property type="entry name" value="DUF3892"/>
</dbReference>
<evidence type="ECO:0008006" key="4">
    <source>
        <dbReference type="Google" id="ProtNLM"/>
    </source>
</evidence>
<organism evidence="2 3">
    <name type="scientific">Anaeromicropila herbilytica</name>
    <dbReference type="NCBI Taxonomy" id="2785025"/>
    <lineage>
        <taxon>Bacteria</taxon>
        <taxon>Bacillati</taxon>
        <taxon>Bacillota</taxon>
        <taxon>Clostridia</taxon>
        <taxon>Lachnospirales</taxon>
        <taxon>Lachnospiraceae</taxon>
        <taxon>Anaeromicropila</taxon>
    </lineage>
</organism>
<dbReference type="EMBL" id="AP024169">
    <property type="protein sequence ID" value="BCN29498.1"/>
    <property type="molecule type" value="Genomic_DNA"/>
</dbReference>
<feature type="region of interest" description="Disordered" evidence="1">
    <location>
        <begin position="1"/>
        <end position="55"/>
    </location>
</feature>
<dbReference type="AlphaFoldDB" id="A0A7R7ICZ4"/>
<evidence type="ECO:0000256" key="1">
    <source>
        <dbReference type="SAM" id="MobiDB-lite"/>
    </source>
</evidence>
<evidence type="ECO:0000313" key="3">
    <source>
        <dbReference type="Proteomes" id="UP000595897"/>
    </source>
</evidence>
<name>A0A7R7ICZ4_9FIRM</name>
<protein>
    <recommendedName>
        <fullName evidence="4">DUF3892 domain-containing protein</fullName>
    </recommendedName>
</protein>
<dbReference type="Pfam" id="PF13031">
    <property type="entry name" value="DUF3892"/>
    <property type="match status" value="1"/>
</dbReference>
<accession>A0A7R7ICZ4</accession>
<dbReference type="KEGG" id="ahb:bsdtb5_07930"/>
<dbReference type="Proteomes" id="UP000595897">
    <property type="component" value="Chromosome"/>
</dbReference>
<feature type="compositionally biased region" description="Low complexity" evidence="1">
    <location>
        <begin position="1"/>
        <end position="47"/>
    </location>
</feature>
<dbReference type="RefSeq" id="WP_271714770.1">
    <property type="nucleotide sequence ID" value="NZ_AP024169.1"/>
</dbReference>
<gene>
    <name evidence="2" type="ORF">bsdtb5_07930</name>
</gene>
<keyword evidence="3" id="KW-1185">Reference proteome</keyword>